<gene>
    <name evidence="4" type="ORF">GCM10023329_02720</name>
</gene>
<dbReference type="Gene3D" id="3.40.30.10">
    <property type="entry name" value="Glutaredoxin"/>
    <property type="match status" value="1"/>
</dbReference>
<feature type="chain" id="PRO_5046926695" description="Thioredoxin domain-containing protein" evidence="2">
    <location>
        <begin position="20"/>
        <end position="193"/>
    </location>
</feature>
<sequence>MRARTLIPAAVTALVLALAGCGTDGGSAAGASAGPEQEASSPSAPASQAGETGGGTAEVPEALEFTATTLDGEPFDARTLAGKPVVLWFWAPWCPKCKAQAEETARVAAAHRGEVGVVGVAGLDGTEAMKRFVDETGTGEFTHLSDENGEVWKRFEVTEQSRYVILDASGETVYDGVLPGGDGLDEKVAGLAG</sequence>
<evidence type="ECO:0000313" key="4">
    <source>
        <dbReference type="EMBL" id="GAA4760990.1"/>
    </source>
</evidence>
<evidence type="ECO:0000256" key="2">
    <source>
        <dbReference type="SAM" id="SignalP"/>
    </source>
</evidence>
<feature type="signal peptide" evidence="2">
    <location>
        <begin position="1"/>
        <end position="19"/>
    </location>
</feature>
<keyword evidence="2" id="KW-0732">Signal</keyword>
<dbReference type="PANTHER" id="PTHR42852">
    <property type="entry name" value="THIOL:DISULFIDE INTERCHANGE PROTEIN DSBE"/>
    <property type="match status" value="1"/>
</dbReference>
<keyword evidence="5" id="KW-1185">Reference proteome</keyword>
<dbReference type="InterPro" id="IPR000866">
    <property type="entry name" value="AhpC/TSA"/>
</dbReference>
<dbReference type="InterPro" id="IPR013766">
    <property type="entry name" value="Thioredoxin_domain"/>
</dbReference>
<name>A0ABP8ZMW7_9ACTN</name>
<accession>A0ABP8ZMW7</accession>
<evidence type="ECO:0000259" key="3">
    <source>
        <dbReference type="PROSITE" id="PS51352"/>
    </source>
</evidence>
<dbReference type="InterPro" id="IPR036249">
    <property type="entry name" value="Thioredoxin-like_sf"/>
</dbReference>
<organism evidence="4 5">
    <name type="scientific">Streptomyces sanyensis</name>
    <dbReference type="NCBI Taxonomy" id="568869"/>
    <lineage>
        <taxon>Bacteria</taxon>
        <taxon>Bacillati</taxon>
        <taxon>Actinomycetota</taxon>
        <taxon>Actinomycetes</taxon>
        <taxon>Kitasatosporales</taxon>
        <taxon>Streptomycetaceae</taxon>
        <taxon>Streptomyces</taxon>
    </lineage>
</organism>
<comment type="caution">
    <text evidence="4">The sequence shown here is derived from an EMBL/GenBank/DDBJ whole genome shotgun (WGS) entry which is preliminary data.</text>
</comment>
<dbReference type="PROSITE" id="PS51257">
    <property type="entry name" value="PROKAR_LIPOPROTEIN"/>
    <property type="match status" value="1"/>
</dbReference>
<proteinExistence type="predicted"/>
<dbReference type="InterPro" id="IPR050553">
    <property type="entry name" value="Thioredoxin_ResA/DsbE_sf"/>
</dbReference>
<evidence type="ECO:0000313" key="5">
    <source>
        <dbReference type="Proteomes" id="UP001501147"/>
    </source>
</evidence>
<evidence type="ECO:0000256" key="1">
    <source>
        <dbReference type="SAM" id="MobiDB-lite"/>
    </source>
</evidence>
<dbReference type="Pfam" id="PF00578">
    <property type="entry name" value="AhpC-TSA"/>
    <property type="match status" value="1"/>
</dbReference>
<dbReference type="EMBL" id="BAABJV010000001">
    <property type="protein sequence ID" value="GAA4760990.1"/>
    <property type="molecule type" value="Genomic_DNA"/>
</dbReference>
<dbReference type="Proteomes" id="UP001501147">
    <property type="component" value="Unassembled WGS sequence"/>
</dbReference>
<protein>
    <recommendedName>
        <fullName evidence="3">Thioredoxin domain-containing protein</fullName>
    </recommendedName>
</protein>
<reference evidence="5" key="1">
    <citation type="journal article" date="2019" name="Int. J. Syst. Evol. Microbiol.">
        <title>The Global Catalogue of Microorganisms (GCM) 10K type strain sequencing project: providing services to taxonomists for standard genome sequencing and annotation.</title>
        <authorList>
            <consortium name="The Broad Institute Genomics Platform"/>
            <consortium name="The Broad Institute Genome Sequencing Center for Infectious Disease"/>
            <person name="Wu L."/>
            <person name="Ma J."/>
        </authorList>
    </citation>
    <scope>NUCLEOTIDE SEQUENCE [LARGE SCALE GENOMIC DNA]</scope>
    <source>
        <strain evidence="5">JCM 18324</strain>
    </source>
</reference>
<feature type="compositionally biased region" description="Low complexity" evidence="1">
    <location>
        <begin position="29"/>
        <end position="50"/>
    </location>
</feature>
<dbReference type="PANTHER" id="PTHR42852:SF17">
    <property type="entry name" value="THIOREDOXIN-LIKE PROTEIN HI_1115"/>
    <property type="match status" value="1"/>
</dbReference>
<dbReference type="SUPFAM" id="SSF52833">
    <property type="entry name" value="Thioredoxin-like"/>
    <property type="match status" value="1"/>
</dbReference>
<feature type="domain" description="Thioredoxin" evidence="3">
    <location>
        <begin position="56"/>
        <end position="193"/>
    </location>
</feature>
<feature type="region of interest" description="Disordered" evidence="1">
    <location>
        <begin position="26"/>
        <end position="56"/>
    </location>
</feature>
<dbReference type="PROSITE" id="PS51352">
    <property type="entry name" value="THIOREDOXIN_2"/>
    <property type="match status" value="1"/>
</dbReference>